<protein>
    <submittedName>
        <fullName evidence="5">5-oxoprolinase subunit PxpB</fullName>
        <ecNumber evidence="5">3.5.2.9</ecNumber>
    </submittedName>
</protein>
<dbReference type="InterPro" id="IPR010016">
    <property type="entry name" value="PxpB"/>
</dbReference>
<gene>
    <name evidence="5" type="primary">pxpB</name>
    <name evidence="5" type="ORF">EZ437_20245</name>
</gene>
<evidence type="ECO:0000313" key="6">
    <source>
        <dbReference type="Proteomes" id="UP000293347"/>
    </source>
</evidence>
<organism evidence="5 6">
    <name type="scientific">Pedobacter psychroterrae</name>
    <dbReference type="NCBI Taxonomy" id="2530453"/>
    <lineage>
        <taxon>Bacteria</taxon>
        <taxon>Pseudomonadati</taxon>
        <taxon>Bacteroidota</taxon>
        <taxon>Sphingobacteriia</taxon>
        <taxon>Sphingobacteriales</taxon>
        <taxon>Sphingobacteriaceae</taxon>
        <taxon>Pedobacter</taxon>
    </lineage>
</organism>
<dbReference type="GO" id="GO:0005524">
    <property type="term" value="F:ATP binding"/>
    <property type="evidence" value="ECO:0007669"/>
    <property type="project" value="UniProtKB-KW"/>
</dbReference>
<dbReference type="AlphaFoldDB" id="A0A4R0NAZ3"/>
<comment type="caution">
    <text evidence="5">The sequence shown here is derived from an EMBL/GenBank/DDBJ whole genome shotgun (WGS) entry which is preliminary data.</text>
</comment>
<dbReference type="Pfam" id="PF02682">
    <property type="entry name" value="CT_C_D"/>
    <property type="match status" value="1"/>
</dbReference>
<accession>A0A4R0NAZ3</accession>
<evidence type="ECO:0000256" key="2">
    <source>
        <dbReference type="ARBA" id="ARBA00022801"/>
    </source>
</evidence>
<dbReference type="InterPro" id="IPR003833">
    <property type="entry name" value="CT_C_D"/>
</dbReference>
<dbReference type="OrthoDB" id="9778567at2"/>
<reference evidence="5 6" key="1">
    <citation type="submission" date="2019-02" db="EMBL/GenBank/DDBJ databases">
        <title>Pedobacter sp. RP-1-14 sp. nov., isolated from Arctic soil.</title>
        <authorList>
            <person name="Dahal R.H."/>
        </authorList>
    </citation>
    <scope>NUCLEOTIDE SEQUENCE [LARGE SCALE GENOMIC DNA]</scope>
    <source>
        <strain evidence="5 6">RP-1-14</strain>
    </source>
</reference>
<evidence type="ECO:0000313" key="5">
    <source>
        <dbReference type="EMBL" id="TCC97420.1"/>
    </source>
</evidence>
<keyword evidence="2 5" id="KW-0378">Hydrolase</keyword>
<dbReference type="EC" id="3.5.2.9" evidence="5"/>
<dbReference type="SMART" id="SM00796">
    <property type="entry name" value="AHS1"/>
    <property type="match status" value="1"/>
</dbReference>
<keyword evidence="6" id="KW-1185">Reference proteome</keyword>
<dbReference type="GO" id="GO:0017168">
    <property type="term" value="F:5-oxoprolinase (ATP-hydrolyzing) activity"/>
    <property type="evidence" value="ECO:0007669"/>
    <property type="project" value="UniProtKB-EC"/>
</dbReference>
<evidence type="ECO:0000256" key="1">
    <source>
        <dbReference type="ARBA" id="ARBA00022741"/>
    </source>
</evidence>
<proteinExistence type="predicted"/>
<keyword evidence="3" id="KW-0067">ATP-binding</keyword>
<feature type="domain" description="Carboxyltransferase" evidence="4">
    <location>
        <begin position="10"/>
        <end position="212"/>
    </location>
</feature>
<evidence type="ECO:0000256" key="3">
    <source>
        <dbReference type="ARBA" id="ARBA00022840"/>
    </source>
</evidence>
<name>A0A4R0NAZ3_9SPHI</name>
<dbReference type="SUPFAM" id="SSF50891">
    <property type="entry name" value="Cyclophilin-like"/>
    <property type="match status" value="1"/>
</dbReference>
<dbReference type="NCBIfam" id="TIGR00370">
    <property type="entry name" value="5-oxoprolinase subunit PxpB"/>
    <property type="match status" value="1"/>
</dbReference>
<keyword evidence="1" id="KW-0547">Nucleotide-binding</keyword>
<dbReference type="SUPFAM" id="SSF160467">
    <property type="entry name" value="PH0987 N-terminal domain-like"/>
    <property type="match status" value="1"/>
</dbReference>
<sequence>MTIEANSNDFRCYPLGDSAIVIQFADEISIPINQKIRAIGEFLDEYTFEGFVEYVPAFSSITIYYQPSLISFQELETMVQEMMEDLPEATTGSQSAAIEIPVVYGGEWGPDLEFVAQHNKLSIEEIIHIHSSTEYLVYMIGFAPGFPYLGGMDSRIATPRKETPTSSISAGSVGIAGMQTGVYPIETPGGWQIIGRTTIDLFDKESDTPVLLKAGDRIRFVPVEADILMEEIYGI</sequence>
<dbReference type="Gene3D" id="3.30.1360.40">
    <property type="match status" value="1"/>
</dbReference>
<dbReference type="RefSeq" id="WP_131597954.1">
    <property type="nucleotide sequence ID" value="NZ_SJSL01000009.1"/>
</dbReference>
<dbReference type="EMBL" id="SJSL01000009">
    <property type="protein sequence ID" value="TCC97420.1"/>
    <property type="molecule type" value="Genomic_DNA"/>
</dbReference>
<dbReference type="InterPro" id="IPR029000">
    <property type="entry name" value="Cyclophilin-like_dom_sf"/>
</dbReference>
<dbReference type="Proteomes" id="UP000293347">
    <property type="component" value="Unassembled WGS sequence"/>
</dbReference>
<dbReference type="Gene3D" id="2.40.100.10">
    <property type="entry name" value="Cyclophilin-like"/>
    <property type="match status" value="1"/>
</dbReference>
<evidence type="ECO:0000259" key="4">
    <source>
        <dbReference type="SMART" id="SM00796"/>
    </source>
</evidence>
<dbReference type="PANTHER" id="PTHR34698">
    <property type="entry name" value="5-OXOPROLINASE SUBUNIT B"/>
    <property type="match status" value="1"/>
</dbReference>
<dbReference type="PANTHER" id="PTHR34698:SF2">
    <property type="entry name" value="5-OXOPROLINASE SUBUNIT B"/>
    <property type="match status" value="1"/>
</dbReference>